<dbReference type="AlphaFoldDB" id="A0A6J7F289"/>
<dbReference type="EMBL" id="CAFBPZ010000006">
    <property type="protein sequence ID" value="CAB5034478.1"/>
    <property type="molecule type" value="Genomic_DNA"/>
</dbReference>
<accession>A0A6J7F289</accession>
<proteinExistence type="predicted"/>
<sequence length="138" mass="14037">MISALALGPTSRVQAKDPMFSMVKVNLGDDLTRYVEESVVAVTPMLASGHRPAGSATTPEALGVGAGTLVAAALALVETAGDGWVVGAGSEPPASIHQSPMMTVRETRITAPRRTQYTVGASGPLGDIIALTQATVVP</sequence>
<organism evidence="1">
    <name type="scientific">freshwater metagenome</name>
    <dbReference type="NCBI Taxonomy" id="449393"/>
    <lineage>
        <taxon>unclassified sequences</taxon>
        <taxon>metagenomes</taxon>
        <taxon>ecological metagenomes</taxon>
    </lineage>
</organism>
<protein>
    <submittedName>
        <fullName evidence="1">Unannotated protein</fullName>
    </submittedName>
</protein>
<evidence type="ECO:0000313" key="1">
    <source>
        <dbReference type="EMBL" id="CAB4887818.1"/>
    </source>
</evidence>
<dbReference type="EMBL" id="CAFBMC010000002">
    <property type="protein sequence ID" value="CAB4887818.1"/>
    <property type="molecule type" value="Genomic_DNA"/>
</dbReference>
<reference evidence="1" key="1">
    <citation type="submission" date="2020-05" db="EMBL/GenBank/DDBJ databases">
        <authorList>
            <person name="Chiriac C."/>
            <person name="Salcher M."/>
            <person name="Ghai R."/>
            <person name="Kavagutti S V."/>
        </authorList>
    </citation>
    <scope>NUCLEOTIDE SEQUENCE</scope>
</reference>
<evidence type="ECO:0000313" key="2">
    <source>
        <dbReference type="EMBL" id="CAB5034478.1"/>
    </source>
</evidence>
<gene>
    <name evidence="1" type="ORF">UFOPK3495_00078</name>
    <name evidence="2" type="ORF">UFOPK4237_00170</name>
</gene>
<name>A0A6J7F289_9ZZZZ</name>